<proteinExistence type="predicted"/>
<evidence type="ECO:0000256" key="1">
    <source>
        <dbReference type="SAM" id="MobiDB-lite"/>
    </source>
</evidence>
<protein>
    <submittedName>
        <fullName evidence="2">Uncharacterized protein</fullName>
    </submittedName>
</protein>
<dbReference type="Proteomes" id="UP000247150">
    <property type="component" value="Unassembled WGS sequence"/>
</dbReference>
<feature type="region of interest" description="Disordered" evidence="1">
    <location>
        <begin position="1"/>
        <end position="35"/>
    </location>
</feature>
<dbReference type="EMBL" id="QGTW01000009">
    <property type="protein sequence ID" value="PWW26964.1"/>
    <property type="molecule type" value="Genomic_DNA"/>
</dbReference>
<reference evidence="2 3" key="1">
    <citation type="submission" date="2018-05" db="EMBL/GenBank/DDBJ databases">
        <title>Freshwater and sediment microbial communities from various areas in North America, analyzing microbe dynamics in response to fracking.</title>
        <authorList>
            <person name="Lamendella R."/>
        </authorList>
    </citation>
    <scope>NUCLEOTIDE SEQUENCE [LARGE SCALE GENOMIC DNA]</scope>
    <source>
        <strain evidence="2 3">15_TX</strain>
    </source>
</reference>
<gene>
    <name evidence="2" type="ORF">DFO73_109130</name>
</gene>
<name>A0A2V2ZSL1_9BACI</name>
<organism evidence="2 3">
    <name type="scientific">Cytobacillus oceanisediminis</name>
    <dbReference type="NCBI Taxonomy" id="665099"/>
    <lineage>
        <taxon>Bacteria</taxon>
        <taxon>Bacillati</taxon>
        <taxon>Bacillota</taxon>
        <taxon>Bacilli</taxon>
        <taxon>Bacillales</taxon>
        <taxon>Bacillaceae</taxon>
        <taxon>Cytobacillus</taxon>
    </lineage>
</organism>
<evidence type="ECO:0000313" key="3">
    <source>
        <dbReference type="Proteomes" id="UP000247150"/>
    </source>
</evidence>
<accession>A0A2V2ZSL1</accession>
<evidence type="ECO:0000313" key="2">
    <source>
        <dbReference type="EMBL" id="PWW26964.1"/>
    </source>
</evidence>
<sequence>MLLAACSETGYVSTKSKAEETGQEENKRKEKNSWSTRCSKPVKINEIASIDIVTYNDEFNDYKTKIDLSIEDYSYKIKIMATSI</sequence>
<feature type="compositionally biased region" description="Basic and acidic residues" evidence="1">
    <location>
        <begin position="16"/>
        <end position="32"/>
    </location>
</feature>
<dbReference type="AlphaFoldDB" id="A0A2V2ZSL1"/>
<comment type="caution">
    <text evidence="2">The sequence shown here is derived from an EMBL/GenBank/DDBJ whole genome shotgun (WGS) entry which is preliminary data.</text>
</comment>